<protein>
    <submittedName>
        <fullName evidence="2">RNA-binding transcriptional accessory protein</fullName>
    </submittedName>
</protein>
<dbReference type="SUPFAM" id="SSF53098">
    <property type="entry name" value="Ribonuclease H-like"/>
    <property type="match status" value="1"/>
</dbReference>
<dbReference type="Pfam" id="PF09371">
    <property type="entry name" value="Tex_N"/>
    <property type="match status" value="1"/>
</dbReference>
<dbReference type="InterPro" id="IPR041692">
    <property type="entry name" value="HHH_9"/>
</dbReference>
<dbReference type="PANTHER" id="PTHR10724">
    <property type="entry name" value="30S RIBOSOMAL PROTEIN S1"/>
    <property type="match status" value="1"/>
</dbReference>
<dbReference type="GO" id="GO:0003735">
    <property type="term" value="F:structural constituent of ribosome"/>
    <property type="evidence" value="ECO:0007669"/>
    <property type="project" value="TreeGrafter"/>
</dbReference>
<dbReference type="InterPro" id="IPR003029">
    <property type="entry name" value="S1_domain"/>
</dbReference>
<dbReference type="AlphaFoldDB" id="A0A9Q4AC39"/>
<dbReference type="FunFam" id="1.10.10.650:FF:000001">
    <property type="entry name" value="S1 RNA-binding domain 1"/>
    <property type="match status" value="1"/>
</dbReference>
<dbReference type="InterPro" id="IPR044146">
    <property type="entry name" value="S1_Tex"/>
</dbReference>
<dbReference type="Gene3D" id="3.30.420.140">
    <property type="entry name" value="YqgF/RNase H-like domain"/>
    <property type="match status" value="1"/>
</dbReference>
<dbReference type="Pfam" id="PF00575">
    <property type="entry name" value="S1"/>
    <property type="match status" value="1"/>
</dbReference>
<dbReference type="EMBL" id="JAKNID010000010">
    <property type="protein sequence ID" value="MCG4564674.1"/>
    <property type="molecule type" value="Genomic_DNA"/>
</dbReference>
<feature type="domain" description="S1 motif" evidence="1">
    <location>
        <begin position="630"/>
        <end position="699"/>
    </location>
</feature>
<dbReference type="Pfam" id="PF16921">
    <property type="entry name" value="Tex_YqgF"/>
    <property type="match status" value="1"/>
</dbReference>
<dbReference type="InterPro" id="IPR018974">
    <property type="entry name" value="Tex-like_N"/>
</dbReference>
<evidence type="ECO:0000259" key="1">
    <source>
        <dbReference type="PROSITE" id="PS50126"/>
    </source>
</evidence>
<dbReference type="SUPFAM" id="SSF50249">
    <property type="entry name" value="Nucleic acid-binding proteins"/>
    <property type="match status" value="1"/>
</dbReference>
<dbReference type="SUPFAM" id="SSF47781">
    <property type="entry name" value="RuvA domain 2-like"/>
    <property type="match status" value="2"/>
</dbReference>
<dbReference type="InterPro" id="IPR012337">
    <property type="entry name" value="RNaseH-like_sf"/>
</dbReference>
<gene>
    <name evidence="2" type="ORF">L0P62_04345</name>
</gene>
<comment type="caution">
    <text evidence="2">The sequence shown here is derived from an EMBL/GenBank/DDBJ whole genome shotgun (WGS) entry which is preliminary data.</text>
</comment>
<evidence type="ECO:0000313" key="2">
    <source>
        <dbReference type="EMBL" id="MCG4564674.1"/>
    </source>
</evidence>
<dbReference type="FunFam" id="1.10.150.310:FF:000001">
    <property type="entry name" value="RNA-binding transcriptional accessory protein"/>
    <property type="match status" value="1"/>
</dbReference>
<dbReference type="InterPro" id="IPR012340">
    <property type="entry name" value="NA-bd_OB-fold"/>
</dbReference>
<dbReference type="InterPro" id="IPR010994">
    <property type="entry name" value="RuvA_2-like"/>
</dbReference>
<dbReference type="Pfam" id="PF22706">
    <property type="entry name" value="Tex_central_region"/>
    <property type="match status" value="1"/>
</dbReference>
<evidence type="ECO:0000313" key="3">
    <source>
        <dbReference type="Proteomes" id="UP001108123"/>
    </source>
</evidence>
<dbReference type="GO" id="GO:0005737">
    <property type="term" value="C:cytoplasm"/>
    <property type="evidence" value="ECO:0007669"/>
    <property type="project" value="UniProtKB-ARBA"/>
</dbReference>
<dbReference type="FunFam" id="3.30.420.140:FF:000001">
    <property type="entry name" value="RNA-binding transcriptional accessory protein"/>
    <property type="match status" value="1"/>
</dbReference>
<dbReference type="Pfam" id="PF17674">
    <property type="entry name" value="HHH_9"/>
    <property type="match status" value="1"/>
</dbReference>
<dbReference type="Gene3D" id="1.10.3500.10">
    <property type="entry name" value="Tex N-terminal region-like"/>
    <property type="match status" value="1"/>
</dbReference>
<dbReference type="InterPro" id="IPR037027">
    <property type="entry name" value="YqgF/RNaseH-like_dom_sf"/>
</dbReference>
<dbReference type="SUPFAM" id="SSF158832">
    <property type="entry name" value="Tex N-terminal region-like"/>
    <property type="match status" value="1"/>
</dbReference>
<proteinExistence type="predicted"/>
<name>A0A9Q4AC39_9FIRM</name>
<accession>A0A9Q4AC39</accession>
<dbReference type="GO" id="GO:0003729">
    <property type="term" value="F:mRNA binding"/>
    <property type="evidence" value="ECO:0007669"/>
    <property type="project" value="UniProtKB-ARBA"/>
</dbReference>
<dbReference type="InterPro" id="IPR023319">
    <property type="entry name" value="Tex-like_HTH_dom_sf"/>
</dbReference>
<dbReference type="InterPro" id="IPR032639">
    <property type="entry name" value="Tex_YqgF"/>
</dbReference>
<dbReference type="SMART" id="SM00732">
    <property type="entry name" value="YqgFc"/>
    <property type="match status" value="1"/>
</dbReference>
<organism evidence="2 3">
    <name type="scientific">Anaerosalibacter bizertensis</name>
    <dbReference type="NCBI Taxonomy" id="932217"/>
    <lineage>
        <taxon>Bacteria</taxon>
        <taxon>Bacillati</taxon>
        <taxon>Bacillota</taxon>
        <taxon>Tissierellia</taxon>
        <taxon>Tissierellales</taxon>
        <taxon>Sporanaerobacteraceae</taxon>
        <taxon>Anaerosalibacter</taxon>
    </lineage>
</organism>
<dbReference type="InterPro" id="IPR006641">
    <property type="entry name" value="YqgF/RNaseH-like_dom"/>
</dbReference>
<reference evidence="2" key="1">
    <citation type="submission" date="2022-01" db="EMBL/GenBank/DDBJ databases">
        <title>Collection of gut derived symbiotic bacterial strains cultured from healthy donors.</title>
        <authorList>
            <person name="Lin H."/>
            <person name="Kohout C."/>
            <person name="Waligurski E."/>
            <person name="Pamer E.G."/>
        </authorList>
    </citation>
    <scope>NUCLEOTIDE SEQUENCE</scope>
    <source>
        <strain evidence="2">MSK.14.39</strain>
    </source>
</reference>
<dbReference type="PANTHER" id="PTHR10724:SF10">
    <property type="entry name" value="S1 RNA-BINDING DOMAIN-CONTAINING PROTEIN 1"/>
    <property type="match status" value="1"/>
</dbReference>
<dbReference type="PROSITE" id="PS50126">
    <property type="entry name" value="S1"/>
    <property type="match status" value="1"/>
</dbReference>
<dbReference type="Proteomes" id="UP001108123">
    <property type="component" value="Unassembled WGS sequence"/>
</dbReference>
<dbReference type="InterPro" id="IPR023323">
    <property type="entry name" value="Tex-like_dom_sf"/>
</dbReference>
<dbReference type="Gene3D" id="2.40.50.140">
    <property type="entry name" value="Nucleic acid-binding proteins"/>
    <property type="match status" value="1"/>
</dbReference>
<keyword evidence="3" id="KW-1185">Reference proteome</keyword>
<dbReference type="SMART" id="SM00316">
    <property type="entry name" value="S1"/>
    <property type="match status" value="1"/>
</dbReference>
<sequence length="701" mass="79148">MDISSILMKEFKLKSFQVNNTIRLIDEGNTIPFIARYRKEQTGELNDIVLRELNDRLNYLRNLENRQDEVIRLIEEQGKLTDDLKKEILNADTLQRVEDLYRPYKKKRRTRATKAKEKGLEPLANIIIDEEIEEGSLEKIASPFIDIEKGVESTEEAYNGAMDIIAEIVSDNAKFRKIIRKIFFEKGILKSEVVDSKESTVYEMYYSYNEKVKTIPNHRILAINRGEKEKVLRVKILVSDEEILNILKGEMIKNNRAITTEYLEMAIEDGYKRLIFPSIEREVRGALTERAEEEGIKVFSTNLKPLLMQPPIKNKVVMGVDPGFRTGCKVAVVDGTGKLLETTVVYPTEPQNQVEKTKTELKRLINKHNVDIIAIGNGTASRETEQVVVEMLKELENKDVSYIIVSEAGASVYSASKIANEEFPGMDVSLRGAISIARRLQDPLAELVKIEPKHIGIGQYQHDLNQTKLNEALSGVVESSVNTVGVDLNTASTSLLKYVSGISNRVAENIVDYRDENGIFKNRKELLKVKGLGEKTFIQCAGFLRIPEGENPLDNTAVHPESYDIAEKILEWDALDSVNLDSLAEELDVGIPTLKDIIEEIKKPGRDPRENMPKPIFRTDVLNIEDLKPDMVLTGTVRNVVDFGAFVDIGVKQDGLVHISKLSDKFVKHPMEVVKIGDIVQVRVLDIDISKGKISLSMKDV</sequence>
<dbReference type="Gene3D" id="1.10.150.310">
    <property type="entry name" value="Tex RuvX-like domain-like"/>
    <property type="match status" value="1"/>
</dbReference>
<dbReference type="Gene3D" id="1.10.10.650">
    <property type="entry name" value="RuvA domain 2-like"/>
    <property type="match status" value="1"/>
</dbReference>
<dbReference type="RefSeq" id="WP_226807319.1">
    <property type="nucleotide sequence ID" value="NZ_JAJBNW010000001.1"/>
</dbReference>
<dbReference type="CDD" id="cd05685">
    <property type="entry name" value="S1_Tex"/>
    <property type="match status" value="1"/>
</dbReference>
<dbReference type="GO" id="GO:0006412">
    <property type="term" value="P:translation"/>
    <property type="evidence" value="ECO:0007669"/>
    <property type="project" value="TreeGrafter"/>
</dbReference>
<dbReference type="Pfam" id="PF12836">
    <property type="entry name" value="HHH_3"/>
    <property type="match status" value="1"/>
</dbReference>
<dbReference type="GO" id="GO:0006139">
    <property type="term" value="P:nucleobase-containing compound metabolic process"/>
    <property type="evidence" value="ECO:0007669"/>
    <property type="project" value="InterPro"/>
</dbReference>
<dbReference type="FunFam" id="2.40.50.140:FF:000051">
    <property type="entry name" value="RNA-binding transcriptional accessory protein"/>
    <property type="match status" value="1"/>
</dbReference>
<dbReference type="InterPro" id="IPR055179">
    <property type="entry name" value="Tex-like_central_region"/>
</dbReference>
<dbReference type="InterPro" id="IPR050437">
    <property type="entry name" value="Ribos_protein_bS1-like"/>
</dbReference>